<keyword evidence="2" id="KW-0175">Coiled coil</keyword>
<proteinExistence type="predicted"/>
<evidence type="ECO:0000259" key="4">
    <source>
        <dbReference type="PROSITE" id="PS50011"/>
    </source>
</evidence>
<feature type="coiled-coil region" evidence="2">
    <location>
        <begin position="46"/>
        <end position="73"/>
    </location>
</feature>
<feature type="region of interest" description="Disordered" evidence="3">
    <location>
        <begin position="260"/>
        <end position="307"/>
    </location>
</feature>
<dbReference type="InterPro" id="IPR050235">
    <property type="entry name" value="CK1_Ser-Thr_kinase"/>
</dbReference>
<dbReference type="InterPro" id="IPR008271">
    <property type="entry name" value="Ser/Thr_kinase_AS"/>
</dbReference>
<dbReference type="PANTHER" id="PTHR11909">
    <property type="entry name" value="CASEIN KINASE-RELATED"/>
    <property type="match status" value="1"/>
</dbReference>
<feature type="domain" description="Protein kinase" evidence="4">
    <location>
        <begin position="1"/>
        <end position="255"/>
    </location>
</feature>
<keyword evidence="5" id="KW-1185">Reference proteome</keyword>
<evidence type="ECO:0000313" key="5">
    <source>
        <dbReference type="Proteomes" id="UP000095282"/>
    </source>
</evidence>
<dbReference type="STRING" id="1561998.A0A1I7TEN2"/>
<feature type="compositionally biased region" description="Basic and acidic residues" evidence="3">
    <location>
        <begin position="268"/>
        <end position="295"/>
    </location>
</feature>
<dbReference type="PROSITE" id="PS50011">
    <property type="entry name" value="PROTEIN_KINASE_DOM"/>
    <property type="match status" value="1"/>
</dbReference>
<dbReference type="GO" id="GO:0004674">
    <property type="term" value="F:protein serine/threonine kinase activity"/>
    <property type="evidence" value="ECO:0007669"/>
    <property type="project" value="UniProtKB-EC"/>
</dbReference>
<accession>A0A1I7TEN2</accession>
<dbReference type="PROSITE" id="PS00108">
    <property type="entry name" value="PROTEIN_KINASE_ST"/>
    <property type="match status" value="1"/>
</dbReference>
<reference evidence="6" key="1">
    <citation type="submission" date="2016-11" db="UniProtKB">
        <authorList>
            <consortium name="WormBaseParasite"/>
        </authorList>
    </citation>
    <scope>IDENTIFICATION</scope>
</reference>
<evidence type="ECO:0000313" key="6">
    <source>
        <dbReference type="WBParaSite" id="Csp11.Scaffold593.g5194.t1"/>
    </source>
</evidence>
<dbReference type="Gene3D" id="1.10.510.10">
    <property type="entry name" value="Transferase(Phosphotransferase) domain 1"/>
    <property type="match status" value="1"/>
</dbReference>
<evidence type="ECO:0000256" key="2">
    <source>
        <dbReference type="SAM" id="Coils"/>
    </source>
</evidence>
<dbReference type="Proteomes" id="UP000095282">
    <property type="component" value="Unplaced"/>
</dbReference>
<evidence type="ECO:0000256" key="1">
    <source>
        <dbReference type="ARBA" id="ARBA00012513"/>
    </source>
</evidence>
<organism evidence="5 6">
    <name type="scientific">Caenorhabditis tropicalis</name>
    <dbReference type="NCBI Taxonomy" id="1561998"/>
    <lineage>
        <taxon>Eukaryota</taxon>
        <taxon>Metazoa</taxon>
        <taxon>Ecdysozoa</taxon>
        <taxon>Nematoda</taxon>
        <taxon>Chromadorea</taxon>
        <taxon>Rhabditida</taxon>
        <taxon>Rhabditina</taxon>
        <taxon>Rhabditomorpha</taxon>
        <taxon>Rhabditoidea</taxon>
        <taxon>Rhabditidae</taxon>
        <taxon>Peloderinae</taxon>
        <taxon>Caenorhabditis</taxon>
    </lineage>
</organism>
<sequence length="307" mass="34941">MQHETSILRHIFDNTEDAKKKKLGIPTRIPKLHAYGTAGGTPYILMQMKDGNLEKLREECEEERLRKNEKTKEKKSKEDGEKVQLIPPIDAFFIGQEAVIAMKECHSYSIVHRDIKPTNLILGVDDEKAWYLCDFGDACPIGDTKLLSPPDAFTLPYLSRTAHLAVRKPTKATISMDIESWFYVFIELFTELPWKGELDEESVLSAKKSFWESLGSERNLLSELPSEVMKISKIVANTSLENPYSALTAILRDGFKKENAKHSPWKPFWKEERPKTEAKPSAEEQKESVAVENKNKNSKANRSVSKG</sequence>
<dbReference type="Pfam" id="PF00069">
    <property type="entry name" value="Pkinase"/>
    <property type="match status" value="1"/>
</dbReference>
<dbReference type="AlphaFoldDB" id="A0A1I7TEN2"/>
<name>A0A1I7TEN2_9PELO</name>
<dbReference type="EC" id="2.7.11.1" evidence="1"/>
<dbReference type="InterPro" id="IPR000719">
    <property type="entry name" value="Prot_kinase_dom"/>
</dbReference>
<dbReference type="eggNOG" id="KOG1164">
    <property type="taxonomic scope" value="Eukaryota"/>
</dbReference>
<dbReference type="SUPFAM" id="SSF56112">
    <property type="entry name" value="Protein kinase-like (PK-like)"/>
    <property type="match status" value="1"/>
</dbReference>
<dbReference type="WBParaSite" id="Csp11.Scaffold593.g5194.t1">
    <property type="protein sequence ID" value="Csp11.Scaffold593.g5194.t1"/>
    <property type="gene ID" value="Csp11.Scaffold593.g5194"/>
</dbReference>
<feature type="compositionally biased region" description="Polar residues" evidence="3">
    <location>
        <begin position="298"/>
        <end position="307"/>
    </location>
</feature>
<dbReference type="InterPro" id="IPR011009">
    <property type="entry name" value="Kinase-like_dom_sf"/>
</dbReference>
<evidence type="ECO:0000256" key="3">
    <source>
        <dbReference type="SAM" id="MobiDB-lite"/>
    </source>
</evidence>
<dbReference type="GO" id="GO:0005524">
    <property type="term" value="F:ATP binding"/>
    <property type="evidence" value="ECO:0007669"/>
    <property type="project" value="InterPro"/>
</dbReference>
<protein>
    <recommendedName>
        <fullName evidence="1">non-specific serine/threonine protein kinase</fullName>
        <ecNumber evidence="1">2.7.11.1</ecNumber>
    </recommendedName>
</protein>